<proteinExistence type="predicted"/>
<keyword evidence="3" id="KW-1185">Reference proteome</keyword>
<keyword evidence="1" id="KW-0472">Membrane</keyword>
<keyword evidence="1" id="KW-1133">Transmembrane helix</keyword>
<gene>
    <name evidence="2" type="ORF">FOF52_11040</name>
</gene>
<evidence type="ECO:0000256" key="1">
    <source>
        <dbReference type="SAM" id="Phobius"/>
    </source>
</evidence>
<dbReference type="RefSeq" id="WP_248589896.1">
    <property type="nucleotide sequence ID" value="NZ_BAABEB010000002.1"/>
</dbReference>
<evidence type="ECO:0000313" key="2">
    <source>
        <dbReference type="EMBL" id="UPT21423.1"/>
    </source>
</evidence>
<accession>A0ABY4L567</accession>
<organism evidence="2 3">
    <name type="scientific">Thermobifida alba</name>
    <name type="common">Thermomonospora alba</name>
    <dbReference type="NCBI Taxonomy" id="53522"/>
    <lineage>
        <taxon>Bacteria</taxon>
        <taxon>Bacillati</taxon>
        <taxon>Actinomycetota</taxon>
        <taxon>Actinomycetes</taxon>
        <taxon>Streptosporangiales</taxon>
        <taxon>Nocardiopsidaceae</taxon>
        <taxon>Thermobifida</taxon>
    </lineage>
</organism>
<name>A0ABY4L567_THEAE</name>
<dbReference type="EMBL" id="CP051627">
    <property type="protein sequence ID" value="UPT21423.1"/>
    <property type="molecule type" value="Genomic_DNA"/>
</dbReference>
<sequence length="45" mass="4710">MSKKTESKAAPLSKDVKLLVFINLVFLLSAVVFGVLGAAVTFAAN</sequence>
<evidence type="ECO:0000313" key="3">
    <source>
        <dbReference type="Proteomes" id="UP000832041"/>
    </source>
</evidence>
<dbReference type="Proteomes" id="UP000832041">
    <property type="component" value="Chromosome"/>
</dbReference>
<reference evidence="2 3" key="1">
    <citation type="submission" date="2020-04" db="EMBL/GenBank/DDBJ databases">
        <title>Thermobifida alba genome sequencing and assembly.</title>
        <authorList>
            <person name="Luzics S."/>
            <person name="Horvath B."/>
            <person name="Nagy I."/>
            <person name="Toth A."/>
            <person name="Nagy I."/>
            <person name="Kukolya J."/>
        </authorList>
    </citation>
    <scope>NUCLEOTIDE SEQUENCE [LARGE SCALE GENOMIC DNA]</scope>
    <source>
        <strain evidence="2 3">DSM 43795</strain>
    </source>
</reference>
<feature type="transmembrane region" description="Helical" evidence="1">
    <location>
        <begin position="20"/>
        <end position="44"/>
    </location>
</feature>
<protein>
    <submittedName>
        <fullName evidence="2">Uncharacterized protein</fullName>
    </submittedName>
</protein>
<keyword evidence="1" id="KW-0812">Transmembrane</keyword>